<dbReference type="PROSITE" id="PS00139">
    <property type="entry name" value="THIOL_PROTEASE_CYS"/>
    <property type="match status" value="1"/>
</dbReference>
<dbReference type="FunFam" id="3.90.70.10:FF:000138">
    <property type="entry name" value="Cruzipain"/>
    <property type="match status" value="1"/>
</dbReference>
<dbReference type="SMART" id="SM00645">
    <property type="entry name" value="Pept_C1"/>
    <property type="match status" value="1"/>
</dbReference>
<dbReference type="InterPro" id="IPR000169">
    <property type="entry name" value="Pept_cys_AS"/>
</dbReference>
<evidence type="ECO:0000256" key="2">
    <source>
        <dbReference type="ARBA" id="ARBA00022670"/>
    </source>
</evidence>
<dbReference type="AlphaFoldDB" id="A0A0M9FRR5"/>
<dbReference type="InterPro" id="IPR013128">
    <property type="entry name" value="Peptidase_C1A"/>
</dbReference>
<dbReference type="InterPro" id="IPR021981">
    <property type="entry name" value="DUF3586"/>
</dbReference>
<evidence type="ECO:0000256" key="7">
    <source>
        <dbReference type="ARBA" id="ARBA00023157"/>
    </source>
</evidence>
<dbReference type="GeneID" id="26909279"/>
<dbReference type="RefSeq" id="XP_015653106.1">
    <property type="nucleotide sequence ID" value="XM_015808215.1"/>
</dbReference>
<evidence type="ECO:0000256" key="1">
    <source>
        <dbReference type="ARBA" id="ARBA00008455"/>
    </source>
</evidence>
<dbReference type="InterPro" id="IPR025660">
    <property type="entry name" value="Pept_his_AS"/>
</dbReference>
<dbReference type="Proteomes" id="UP000037923">
    <property type="component" value="Unassembled WGS sequence"/>
</dbReference>
<feature type="domain" description="Cathepsin propeptide inhibitor" evidence="11">
    <location>
        <begin position="38"/>
        <end position="94"/>
    </location>
</feature>
<dbReference type="Gene3D" id="1.10.287.2250">
    <property type="match status" value="1"/>
</dbReference>
<keyword evidence="8" id="KW-0325">Glycoprotein</keyword>
<keyword evidence="5" id="KW-0788">Thiol protease</keyword>
<protein>
    <submittedName>
        <fullName evidence="12">Cathepsin L-like protease (CPB)</fullName>
    </submittedName>
</protein>
<dbReference type="Pfam" id="PF00112">
    <property type="entry name" value="Peptidase_C1"/>
    <property type="match status" value="1"/>
</dbReference>
<dbReference type="EMBL" id="LGTL01000028">
    <property type="protein sequence ID" value="KPA74666.1"/>
    <property type="molecule type" value="Genomic_DNA"/>
</dbReference>
<dbReference type="GO" id="GO:0006508">
    <property type="term" value="P:proteolysis"/>
    <property type="evidence" value="ECO:0007669"/>
    <property type="project" value="UniProtKB-KW"/>
</dbReference>
<keyword evidence="13" id="KW-1185">Reference proteome</keyword>
<dbReference type="OMA" id="RSATPFW"/>
<name>A0A0M9FRR5_LEPPY</name>
<feature type="signal peptide" evidence="9">
    <location>
        <begin position="1"/>
        <end position="21"/>
    </location>
</feature>
<dbReference type="EMBL" id="LGTL01000028">
    <property type="protein sequence ID" value="KPA74667.1"/>
    <property type="molecule type" value="Genomic_DNA"/>
</dbReference>
<dbReference type="InterPro" id="IPR013201">
    <property type="entry name" value="Prot_inhib_I29"/>
</dbReference>
<dbReference type="Pfam" id="PF08246">
    <property type="entry name" value="Inhibitor_I29"/>
    <property type="match status" value="1"/>
</dbReference>
<evidence type="ECO:0000313" key="13">
    <source>
        <dbReference type="Proteomes" id="UP000037923"/>
    </source>
</evidence>
<dbReference type="CDD" id="cd02248">
    <property type="entry name" value="Peptidase_C1A"/>
    <property type="match status" value="1"/>
</dbReference>
<gene>
    <name evidence="12" type="ORF">ABB37_08996</name>
</gene>
<evidence type="ECO:0000313" key="12">
    <source>
        <dbReference type="EMBL" id="KPA74667.1"/>
    </source>
</evidence>
<dbReference type="PANTHER" id="PTHR12411">
    <property type="entry name" value="CYSTEINE PROTEASE FAMILY C1-RELATED"/>
    <property type="match status" value="1"/>
</dbReference>
<evidence type="ECO:0000256" key="8">
    <source>
        <dbReference type="ARBA" id="ARBA00023180"/>
    </source>
</evidence>
<keyword evidence="2 12" id="KW-0645">Protease</keyword>
<dbReference type="PROSITE" id="PS00639">
    <property type="entry name" value="THIOL_PROTEASE_HIS"/>
    <property type="match status" value="1"/>
</dbReference>
<reference evidence="12 13" key="1">
    <citation type="submission" date="2015-07" db="EMBL/GenBank/DDBJ databases">
        <title>High-quality genome of monoxenous trypanosomatid Leptomonas pyrrhocoris.</title>
        <authorList>
            <person name="Flegontov P."/>
            <person name="Butenko A."/>
            <person name="Firsov S."/>
            <person name="Vlcek C."/>
            <person name="Logacheva M.D."/>
            <person name="Field M."/>
            <person name="Filatov D."/>
            <person name="Flegontova O."/>
            <person name="Gerasimov E."/>
            <person name="Jackson A.P."/>
            <person name="Kelly S."/>
            <person name="Opperdoes F."/>
            <person name="O'Reilly A."/>
            <person name="Votypka J."/>
            <person name="Yurchenko V."/>
            <person name="Lukes J."/>
        </authorList>
    </citation>
    <scope>NUCLEOTIDE SEQUENCE [LARGE SCALE GENOMIC DNA]</scope>
    <source>
        <strain evidence="12">H10</strain>
    </source>
</reference>
<evidence type="ECO:0000256" key="6">
    <source>
        <dbReference type="ARBA" id="ARBA00023145"/>
    </source>
</evidence>
<dbReference type="InterPro" id="IPR000668">
    <property type="entry name" value="Peptidase_C1A_C"/>
</dbReference>
<proteinExistence type="inferred from homology"/>
<dbReference type="Gene3D" id="3.90.70.10">
    <property type="entry name" value="Cysteine proteinases"/>
    <property type="match status" value="1"/>
</dbReference>
<dbReference type="InterPro" id="IPR038765">
    <property type="entry name" value="Papain-like_cys_pep_sf"/>
</dbReference>
<dbReference type="GO" id="GO:0004197">
    <property type="term" value="F:cysteine-type endopeptidase activity"/>
    <property type="evidence" value="ECO:0007669"/>
    <property type="project" value="InterPro"/>
</dbReference>
<comment type="similarity">
    <text evidence="1">Belongs to the peptidase C1 family.</text>
</comment>
<sequence length="440" mass="47438">MTAPKLLVAVVAVACVVLAAAAVPAHALHATSSAAALFAEFKQTYGRAYATQAEEARRLRNFVHNLEATKVHQARNPHATFGVTKFFDLSEAEFRRHYLNGASHFKSAMKLAATLPVVSADVSAAPATKDWRDEGAVTPVKDQGYCGSCWAFSAVGNIESQWKVAGHPLVRLSEQQLVSCDDVDMGCNGGIMDQAYDWLINSANGSVYTEESYPYVSGSGLEPHCNDSSDLVIGASIEGHVSIKQDEDVMAAWLAEHGPIAIAVDANAFQSYRSGILTDCRGAQLNHGVLLVGYNTTNEIPYWVIKNSWGADWGEGGYIRVRKGTNECLITEYPVSATVSGKTHAPVTTSTVAPGATVVEQTTCRDHMCTLSCRTARVPVDECRKDSDSGSFKVQCGLDQVIERRYASNDCSGVPTFTVTPTDMCMIQPTSSYRNVCMEA</sequence>
<keyword evidence="7" id="KW-1015">Disulfide bond</keyword>
<dbReference type="SUPFAM" id="SSF54001">
    <property type="entry name" value="Cysteine proteinases"/>
    <property type="match status" value="1"/>
</dbReference>
<dbReference type="PROSITE" id="PS00640">
    <property type="entry name" value="THIOL_PROTEASE_ASN"/>
    <property type="match status" value="1"/>
</dbReference>
<dbReference type="InterPro" id="IPR039417">
    <property type="entry name" value="Peptidase_C1A_papain-like"/>
</dbReference>
<dbReference type="PRINTS" id="PR00705">
    <property type="entry name" value="PAPAIN"/>
</dbReference>
<accession>A0A0M9FRR5</accession>
<keyword evidence="3 9" id="KW-0732">Signal</keyword>
<evidence type="ECO:0000256" key="5">
    <source>
        <dbReference type="ARBA" id="ARBA00022807"/>
    </source>
</evidence>
<dbReference type="VEuPathDB" id="TriTrypDB:LpyrH10_28_0290"/>
<comment type="caution">
    <text evidence="12">The sequence shown here is derived from an EMBL/GenBank/DDBJ whole genome shotgun (WGS) entry which is preliminary data.</text>
</comment>
<evidence type="ECO:0000259" key="10">
    <source>
        <dbReference type="SMART" id="SM00645"/>
    </source>
</evidence>
<dbReference type="RefSeq" id="XP_015653105.1">
    <property type="nucleotide sequence ID" value="XM_015808214.1"/>
</dbReference>
<feature type="domain" description="Peptidase C1A papain C-terminal" evidence="10">
    <location>
        <begin position="125"/>
        <end position="338"/>
    </location>
</feature>
<dbReference type="Pfam" id="PF12131">
    <property type="entry name" value="DUF3586"/>
    <property type="match status" value="1"/>
</dbReference>
<keyword evidence="6" id="KW-0865">Zymogen</keyword>
<dbReference type="InterPro" id="IPR025661">
    <property type="entry name" value="Pept_asp_AS"/>
</dbReference>
<dbReference type="SMART" id="SM00848">
    <property type="entry name" value="Inhibitor_I29"/>
    <property type="match status" value="1"/>
</dbReference>
<evidence type="ECO:0000256" key="4">
    <source>
        <dbReference type="ARBA" id="ARBA00022801"/>
    </source>
</evidence>
<evidence type="ECO:0000259" key="11">
    <source>
        <dbReference type="SMART" id="SM00848"/>
    </source>
</evidence>
<feature type="chain" id="PRO_5007355425" evidence="9">
    <location>
        <begin position="22"/>
        <end position="440"/>
    </location>
</feature>
<dbReference type="OrthoDB" id="264239at2759"/>
<keyword evidence="4" id="KW-0378">Hydrolase</keyword>
<organism evidence="12 13">
    <name type="scientific">Leptomonas pyrrhocoris</name>
    <name type="common">Firebug parasite</name>
    <dbReference type="NCBI Taxonomy" id="157538"/>
    <lineage>
        <taxon>Eukaryota</taxon>
        <taxon>Discoba</taxon>
        <taxon>Euglenozoa</taxon>
        <taxon>Kinetoplastea</taxon>
        <taxon>Metakinetoplastina</taxon>
        <taxon>Trypanosomatida</taxon>
        <taxon>Trypanosomatidae</taxon>
        <taxon>Leishmaniinae</taxon>
        <taxon>Leptomonas</taxon>
    </lineage>
</organism>
<evidence type="ECO:0000256" key="9">
    <source>
        <dbReference type="SAM" id="SignalP"/>
    </source>
</evidence>
<evidence type="ECO:0000256" key="3">
    <source>
        <dbReference type="ARBA" id="ARBA00022729"/>
    </source>
</evidence>